<evidence type="ECO:0000256" key="1">
    <source>
        <dbReference type="ARBA" id="ARBA00001933"/>
    </source>
</evidence>
<dbReference type="PANTHER" id="PTHR10314">
    <property type="entry name" value="CYSTATHIONINE BETA-SYNTHASE"/>
    <property type="match status" value="1"/>
</dbReference>
<organism evidence="4 5">
    <name type="scientific">Microbispora corallina</name>
    <dbReference type="NCBI Taxonomy" id="83302"/>
    <lineage>
        <taxon>Bacteria</taxon>
        <taxon>Bacillati</taxon>
        <taxon>Actinomycetota</taxon>
        <taxon>Actinomycetes</taxon>
        <taxon>Streptosporangiales</taxon>
        <taxon>Streptosporangiaceae</taxon>
        <taxon>Microbispora</taxon>
    </lineage>
</organism>
<keyword evidence="5" id="KW-1185">Reference proteome</keyword>
<reference evidence="4 5" key="1">
    <citation type="submission" date="2021-01" db="EMBL/GenBank/DDBJ databases">
        <title>Whole genome shotgun sequence of Microbispora corallina NBRC 16416.</title>
        <authorList>
            <person name="Komaki H."/>
            <person name="Tamura T."/>
        </authorList>
    </citation>
    <scope>NUCLEOTIDE SEQUENCE [LARGE SCALE GENOMIC DNA]</scope>
    <source>
        <strain evidence="4 5">NBRC 16416</strain>
    </source>
</reference>
<dbReference type="InterPro" id="IPR050214">
    <property type="entry name" value="Cys_Synth/Cystath_Beta-Synth"/>
</dbReference>
<dbReference type="PROSITE" id="PS00901">
    <property type="entry name" value="CYS_SYNTHASE"/>
    <property type="match status" value="1"/>
</dbReference>
<gene>
    <name evidence="4" type="primary">cysK</name>
    <name evidence="4" type="ORF">Mco01_40400</name>
</gene>
<accession>A0ABQ4G1W1</accession>
<evidence type="ECO:0000259" key="3">
    <source>
        <dbReference type="Pfam" id="PF00291"/>
    </source>
</evidence>
<dbReference type="Pfam" id="PF00291">
    <property type="entry name" value="PALP"/>
    <property type="match status" value="1"/>
</dbReference>
<keyword evidence="2" id="KW-0663">Pyridoxal phosphate</keyword>
<feature type="domain" description="Tryptophan synthase beta chain-like PALP" evidence="3">
    <location>
        <begin position="38"/>
        <end position="322"/>
    </location>
</feature>
<dbReference type="RefSeq" id="WP_204058409.1">
    <property type="nucleotide sequence ID" value="NZ_BAAAGP010000010.1"/>
</dbReference>
<comment type="caution">
    <text evidence="4">The sequence shown here is derived from an EMBL/GenBank/DDBJ whole genome shotgun (WGS) entry which is preliminary data.</text>
</comment>
<evidence type="ECO:0000313" key="5">
    <source>
        <dbReference type="Proteomes" id="UP000603904"/>
    </source>
</evidence>
<name>A0ABQ4G1W1_9ACTN</name>
<proteinExistence type="predicted"/>
<evidence type="ECO:0000256" key="2">
    <source>
        <dbReference type="ARBA" id="ARBA00022898"/>
    </source>
</evidence>
<dbReference type="Gene3D" id="3.40.50.1100">
    <property type="match status" value="2"/>
</dbReference>
<dbReference type="InterPro" id="IPR001926">
    <property type="entry name" value="TrpB-like_PALP"/>
</dbReference>
<dbReference type="EMBL" id="BOOC01000018">
    <property type="protein sequence ID" value="GIH41040.1"/>
    <property type="molecule type" value="Genomic_DNA"/>
</dbReference>
<protein>
    <submittedName>
        <fullName evidence="4">Cysteine synthase A</fullName>
    </submittedName>
</protein>
<dbReference type="InterPro" id="IPR036052">
    <property type="entry name" value="TrpB-like_PALP_sf"/>
</dbReference>
<dbReference type="InterPro" id="IPR001216">
    <property type="entry name" value="P-phosphate_BS"/>
</dbReference>
<dbReference type="SUPFAM" id="SSF53686">
    <property type="entry name" value="Tryptophan synthase beta subunit-like PLP-dependent enzymes"/>
    <property type="match status" value="1"/>
</dbReference>
<dbReference type="Proteomes" id="UP000603904">
    <property type="component" value="Unassembled WGS sequence"/>
</dbReference>
<sequence length="335" mass="35343">MTSGTFSRLGETLPALRVEPVDDGPALRRYPGLVTCRDLIGGTTLLDVPSPEGGARIVAKCEFENPAGSIKDRIAYGLLCQAIRDHDEDGPPLRILGWSSGSLARAFGYLRAFTGIPMRFALPASVPPSWLRAIQAYGVRVDLVDDAAGEAGLAGRALEIAAKEPGWTHIHIHDLPVVAVHRYGTGEEILRELGGRRPTHWVGGLGSAGALAGVALALRRRFPDLAVVAVTPADMPYGTEEGPAPPAGDGRGDGLPHPFVEAFVPDAVHVSVTAADAFAAMRRFLRLTAIRVGGASAASWLAAWRLAATLPPDALVVTVLTDSGPPEEWERANNS</sequence>
<comment type="cofactor">
    <cofactor evidence="1">
        <name>pyridoxal 5'-phosphate</name>
        <dbReference type="ChEBI" id="CHEBI:597326"/>
    </cofactor>
</comment>
<evidence type="ECO:0000313" key="4">
    <source>
        <dbReference type="EMBL" id="GIH41040.1"/>
    </source>
</evidence>